<keyword evidence="1" id="KW-0175">Coiled coil</keyword>
<dbReference type="EMBL" id="LBVR01000051">
    <property type="protein sequence ID" value="KKQ89802.1"/>
    <property type="molecule type" value="Genomic_DNA"/>
</dbReference>
<evidence type="ECO:0000256" key="2">
    <source>
        <dbReference type="SAM" id="Phobius"/>
    </source>
</evidence>
<keyword evidence="2" id="KW-0472">Membrane</keyword>
<feature type="coiled-coil region" evidence="1">
    <location>
        <begin position="72"/>
        <end position="99"/>
    </location>
</feature>
<proteinExistence type="predicted"/>
<organism evidence="3 4">
    <name type="scientific">Candidatus Shapirobacteria bacterium GW2011_GWE1_38_92</name>
    <dbReference type="NCBI Taxonomy" id="1618489"/>
    <lineage>
        <taxon>Bacteria</taxon>
        <taxon>Candidatus Shapironibacteriota</taxon>
    </lineage>
</organism>
<sequence>MVHSTRLESVRCKKLAGSNPAPSAMPNKDVWEITSAIILSFGGSSVILIGLSTWLGKVWANRLLEKDRLKYNSELETTKAKYEKQLETYKLQLEKSKSLFFRYSEHQFTLYNELWRLLYKLKLLVNELWDQANFKNLRAFALHFEKTIDSVEKHSLLIEDKHHDKLNAIFNTLNKFKVNKETIVKLKDIKEEDIKPDHNSDTIPRYVAQNNESKKQFEALLKILERDFKKQIRVTG</sequence>
<evidence type="ECO:0000313" key="4">
    <source>
        <dbReference type="Proteomes" id="UP000033841"/>
    </source>
</evidence>
<gene>
    <name evidence="3" type="ORF">UT14_C0051G0014</name>
</gene>
<comment type="caution">
    <text evidence="3">The sequence shown here is derived from an EMBL/GenBank/DDBJ whole genome shotgun (WGS) entry which is preliminary data.</text>
</comment>
<reference evidence="3 4" key="1">
    <citation type="journal article" date="2015" name="Nature">
        <title>rRNA introns, odd ribosomes, and small enigmatic genomes across a large radiation of phyla.</title>
        <authorList>
            <person name="Brown C.T."/>
            <person name="Hug L.A."/>
            <person name="Thomas B.C."/>
            <person name="Sharon I."/>
            <person name="Castelle C.J."/>
            <person name="Singh A."/>
            <person name="Wilkins M.J."/>
            <person name="Williams K.H."/>
            <person name="Banfield J.F."/>
        </authorList>
    </citation>
    <scope>NUCLEOTIDE SEQUENCE [LARGE SCALE GENOMIC DNA]</scope>
</reference>
<name>A0A0G0LFF3_9BACT</name>
<evidence type="ECO:0000256" key="1">
    <source>
        <dbReference type="SAM" id="Coils"/>
    </source>
</evidence>
<protein>
    <submittedName>
        <fullName evidence="3">Uncharacterized protein</fullName>
    </submittedName>
</protein>
<dbReference type="AlphaFoldDB" id="A0A0G0LFF3"/>
<dbReference type="Proteomes" id="UP000033841">
    <property type="component" value="Unassembled WGS sequence"/>
</dbReference>
<keyword evidence="2" id="KW-0812">Transmembrane</keyword>
<evidence type="ECO:0000313" key="3">
    <source>
        <dbReference type="EMBL" id="KKQ89802.1"/>
    </source>
</evidence>
<accession>A0A0G0LFF3</accession>
<feature type="transmembrane region" description="Helical" evidence="2">
    <location>
        <begin position="33"/>
        <end position="56"/>
    </location>
</feature>
<keyword evidence="2" id="KW-1133">Transmembrane helix</keyword>